<dbReference type="AlphaFoldDB" id="A0A3M2LZN1"/>
<accession>A0A3M2LZN1</accession>
<proteinExistence type="predicted"/>
<dbReference type="InterPro" id="IPR032710">
    <property type="entry name" value="NTF2-like_dom_sf"/>
</dbReference>
<evidence type="ECO:0000313" key="2">
    <source>
        <dbReference type="Proteomes" id="UP000278673"/>
    </source>
</evidence>
<evidence type="ECO:0000313" key="1">
    <source>
        <dbReference type="EMBL" id="RMI42757.1"/>
    </source>
</evidence>
<organism evidence="1 2">
    <name type="scientific">Streptomyces triticirhizae</name>
    <dbReference type="NCBI Taxonomy" id="2483353"/>
    <lineage>
        <taxon>Bacteria</taxon>
        <taxon>Bacillati</taxon>
        <taxon>Actinomycetota</taxon>
        <taxon>Actinomycetes</taxon>
        <taxon>Kitasatosporales</taxon>
        <taxon>Streptomycetaceae</taxon>
        <taxon>Streptomyces</taxon>
    </lineage>
</organism>
<gene>
    <name evidence="1" type="ORF">EBN88_08690</name>
</gene>
<name>A0A3M2LZN1_9ACTN</name>
<reference evidence="1 2" key="1">
    <citation type="submission" date="2018-10" db="EMBL/GenBank/DDBJ databases">
        <title>Isolation, diversity and antifungal activity of actinobacteria from wheat.</title>
        <authorList>
            <person name="Han C."/>
        </authorList>
    </citation>
    <scope>NUCLEOTIDE SEQUENCE [LARGE SCALE GENOMIC DNA]</scope>
    <source>
        <strain evidence="1 2">NEAU-YY642</strain>
    </source>
</reference>
<sequence>MDALPDAQRVDSLDRLLAERACGRLLADPVVHTPETASVTSCLATFRVDGHRGEPLPAGPPVRVGHHEDRFQRRDGRWPLAHRTPHLAFGVATPRA</sequence>
<evidence type="ECO:0008006" key="3">
    <source>
        <dbReference type="Google" id="ProtNLM"/>
    </source>
</evidence>
<comment type="caution">
    <text evidence="1">The sequence shown here is derived from an EMBL/GenBank/DDBJ whole genome shotgun (WGS) entry which is preliminary data.</text>
</comment>
<dbReference type="SUPFAM" id="SSF54427">
    <property type="entry name" value="NTF2-like"/>
    <property type="match status" value="1"/>
</dbReference>
<keyword evidence="2" id="KW-1185">Reference proteome</keyword>
<protein>
    <recommendedName>
        <fullName evidence="3">SnoaL-like domain-containing protein</fullName>
    </recommendedName>
</protein>
<dbReference type="Proteomes" id="UP000278673">
    <property type="component" value="Unassembled WGS sequence"/>
</dbReference>
<dbReference type="EMBL" id="RFFJ01000032">
    <property type="protein sequence ID" value="RMI42757.1"/>
    <property type="molecule type" value="Genomic_DNA"/>
</dbReference>
<dbReference type="Gene3D" id="3.10.450.50">
    <property type="match status" value="1"/>
</dbReference>